<dbReference type="Gene3D" id="3.40.50.300">
    <property type="entry name" value="P-loop containing nucleotide triphosphate hydrolases"/>
    <property type="match status" value="1"/>
</dbReference>
<evidence type="ECO:0000313" key="3">
    <source>
        <dbReference type="EMBL" id="MBC8528914.1"/>
    </source>
</evidence>
<accession>A0A926D0V1</accession>
<protein>
    <submittedName>
        <fullName evidence="3">YifB family Mg chelatase-like AAA ATPase</fullName>
    </submittedName>
</protein>
<comment type="caution">
    <text evidence="3">The sequence shown here is derived from an EMBL/GenBank/DDBJ whole genome shotgun (WGS) entry which is preliminary data.</text>
</comment>
<dbReference type="InterPro" id="IPR014721">
    <property type="entry name" value="Ribsml_uS5_D2-typ_fold_subgr"/>
</dbReference>
<dbReference type="InterPro" id="IPR004482">
    <property type="entry name" value="Mg_chelat-rel"/>
</dbReference>
<dbReference type="Pfam" id="PF01078">
    <property type="entry name" value="Mg_chelatase"/>
    <property type="match status" value="1"/>
</dbReference>
<proteinExistence type="inferred from homology"/>
<dbReference type="SMART" id="SM00382">
    <property type="entry name" value="AAA"/>
    <property type="match status" value="1"/>
</dbReference>
<dbReference type="SUPFAM" id="SSF54211">
    <property type="entry name" value="Ribosomal protein S5 domain 2-like"/>
    <property type="match status" value="1"/>
</dbReference>
<evidence type="ECO:0000313" key="4">
    <source>
        <dbReference type="Proteomes" id="UP000654279"/>
    </source>
</evidence>
<dbReference type="CDD" id="cd00009">
    <property type="entry name" value="AAA"/>
    <property type="match status" value="1"/>
</dbReference>
<reference evidence="3" key="1">
    <citation type="submission" date="2020-08" db="EMBL/GenBank/DDBJ databases">
        <title>Genome public.</title>
        <authorList>
            <person name="Liu C."/>
            <person name="Sun Q."/>
        </authorList>
    </citation>
    <scope>NUCLEOTIDE SEQUENCE</scope>
    <source>
        <strain evidence="3">NSJ-44</strain>
    </source>
</reference>
<dbReference type="AlphaFoldDB" id="A0A926D0V1"/>
<dbReference type="EMBL" id="JACRSO010000002">
    <property type="protein sequence ID" value="MBC8528914.1"/>
    <property type="molecule type" value="Genomic_DNA"/>
</dbReference>
<keyword evidence="4" id="KW-1185">Reference proteome</keyword>
<evidence type="ECO:0000256" key="1">
    <source>
        <dbReference type="ARBA" id="ARBA00006354"/>
    </source>
</evidence>
<dbReference type="InterPro" id="IPR020568">
    <property type="entry name" value="Ribosomal_Su5_D2-typ_SF"/>
</dbReference>
<name>A0A926D0V1_9FIRM</name>
<dbReference type="InterPro" id="IPR045006">
    <property type="entry name" value="CHLI-like"/>
</dbReference>
<dbReference type="PANTHER" id="PTHR32039:SF7">
    <property type="entry name" value="COMPETENCE PROTEIN COMM"/>
    <property type="match status" value="1"/>
</dbReference>
<dbReference type="Pfam" id="PF13335">
    <property type="entry name" value="Mg_chelatase_C"/>
    <property type="match status" value="1"/>
</dbReference>
<dbReference type="SUPFAM" id="SSF52540">
    <property type="entry name" value="P-loop containing nucleoside triphosphate hydrolases"/>
    <property type="match status" value="1"/>
</dbReference>
<dbReference type="InterPro" id="IPR027417">
    <property type="entry name" value="P-loop_NTPase"/>
</dbReference>
<evidence type="ECO:0000259" key="2">
    <source>
        <dbReference type="SMART" id="SM00382"/>
    </source>
</evidence>
<comment type="similarity">
    <text evidence="1">Belongs to the Mg-chelatase subunits D/I family. ComM subfamily.</text>
</comment>
<dbReference type="RefSeq" id="WP_249284849.1">
    <property type="nucleotide sequence ID" value="NZ_JACRSO010000002.1"/>
</dbReference>
<organism evidence="3 4">
    <name type="scientific">Luoshenia tenuis</name>
    <dbReference type="NCBI Taxonomy" id="2763654"/>
    <lineage>
        <taxon>Bacteria</taxon>
        <taxon>Bacillati</taxon>
        <taxon>Bacillota</taxon>
        <taxon>Clostridia</taxon>
        <taxon>Christensenellales</taxon>
        <taxon>Christensenellaceae</taxon>
        <taxon>Luoshenia</taxon>
    </lineage>
</organism>
<gene>
    <name evidence="3" type="ORF">H8699_05695</name>
</gene>
<dbReference type="Proteomes" id="UP000654279">
    <property type="component" value="Unassembled WGS sequence"/>
</dbReference>
<feature type="domain" description="AAA+ ATPase" evidence="2">
    <location>
        <begin position="213"/>
        <end position="396"/>
    </location>
</feature>
<dbReference type="NCBIfam" id="TIGR00368">
    <property type="entry name" value="YifB family Mg chelatase-like AAA ATPase"/>
    <property type="match status" value="1"/>
</dbReference>
<dbReference type="PANTHER" id="PTHR32039">
    <property type="entry name" value="MAGNESIUM-CHELATASE SUBUNIT CHLI"/>
    <property type="match status" value="1"/>
</dbReference>
<dbReference type="InterPro" id="IPR000523">
    <property type="entry name" value="Mg_chelatse_chII-like_cat_dom"/>
</dbReference>
<dbReference type="Pfam" id="PF13541">
    <property type="entry name" value="ChlI"/>
    <property type="match status" value="1"/>
</dbReference>
<dbReference type="InterPro" id="IPR025158">
    <property type="entry name" value="Mg_chelat-rel_C"/>
</dbReference>
<dbReference type="GO" id="GO:0005524">
    <property type="term" value="F:ATP binding"/>
    <property type="evidence" value="ECO:0007669"/>
    <property type="project" value="InterPro"/>
</dbReference>
<dbReference type="InterPro" id="IPR003593">
    <property type="entry name" value="AAA+_ATPase"/>
</dbReference>
<sequence length="512" mass="55780">MLSKIHSFGLNGLAGYAVSVEVDVSNGLPAYETVGLPDAAVKESRERVRAALRNAGFEYPAQRITVNLAPANMRKEGPLYDLPIAIGLLCATAQVPREAAQDYLICGELSLDGGIRPVTGVLPMVIAAREMGFQKVILPAENAAEAAFVEGMAVYAAQTLSQLVGSLRGEEALSPVPLQSFEALRRESVYQGDFSEVKGQAAAKRALEIAAAGGHNVIMVGPPGSGKTMLAHNLPSILPELTFDEALEITKIHSVAGQTLLHGGLVTERPFRAPHHSASVPSITGGGRNARPGEISLAHLGVLFLDEMPEFPREILEALRQPLEDGNITVARVNANYTYPAQFMLIGSMNPCPCGNFGSATQECRCTPLQIQRYLNRISGPLLDRIDIQVEVQPITYTQLTQKQQPEESSADIRKRVERAREIQRSRYKQKGIYFNSQLSNRLMNEVCALDAQGSALLRQAFHQLRLSARAHSRILKVARTIADLDGRAQIAATDVAEAIQYRSLDRKYWQV</sequence>
<dbReference type="Gene3D" id="3.30.230.10">
    <property type="match status" value="1"/>
</dbReference>